<evidence type="ECO:0000256" key="2">
    <source>
        <dbReference type="ARBA" id="ARBA00004251"/>
    </source>
</evidence>
<keyword evidence="12 19" id="KW-0130">Cell adhesion</keyword>
<evidence type="ECO:0000256" key="11">
    <source>
        <dbReference type="ARBA" id="ARBA00022837"/>
    </source>
</evidence>
<dbReference type="SUPFAM" id="SSF49313">
    <property type="entry name" value="Cadherin-like"/>
    <property type="match status" value="5"/>
</dbReference>
<evidence type="ECO:0000256" key="14">
    <source>
        <dbReference type="ARBA" id="ARBA00023034"/>
    </source>
</evidence>
<evidence type="ECO:0000256" key="5">
    <source>
        <dbReference type="ARBA" id="ARBA00022475"/>
    </source>
</evidence>
<evidence type="ECO:0000313" key="24">
    <source>
        <dbReference type="Proteomes" id="UP000694580"/>
    </source>
</evidence>
<dbReference type="GO" id="GO:0016339">
    <property type="term" value="P:calcium-dependent cell-cell adhesion via plasma membrane cell adhesion molecules"/>
    <property type="evidence" value="ECO:0007669"/>
    <property type="project" value="TreeGrafter"/>
</dbReference>
<comment type="function">
    <text evidence="20">Cadherins are calcium-dependent cell adhesion proteins.</text>
</comment>
<evidence type="ECO:0000256" key="17">
    <source>
        <dbReference type="ARBA" id="ARBA00023893"/>
    </source>
</evidence>
<keyword evidence="5" id="KW-1003">Cell membrane</keyword>
<feature type="domain" description="Cadherin" evidence="22">
    <location>
        <begin position="381"/>
        <end position="488"/>
    </location>
</feature>
<keyword evidence="14" id="KW-0333">Golgi apparatus</keyword>
<dbReference type="GO" id="GO:0005794">
    <property type="term" value="C:Golgi apparatus"/>
    <property type="evidence" value="ECO:0007669"/>
    <property type="project" value="UniProtKB-SubCell"/>
</dbReference>
<dbReference type="GO" id="GO:0005912">
    <property type="term" value="C:adherens junction"/>
    <property type="evidence" value="ECO:0007669"/>
    <property type="project" value="TreeGrafter"/>
</dbReference>
<keyword evidence="11 18" id="KW-0106">Calcium</keyword>
<dbReference type="Gene3D" id="2.60.40.60">
    <property type="entry name" value="Cadherins"/>
    <property type="match status" value="5"/>
</dbReference>
<dbReference type="GO" id="GO:0007498">
    <property type="term" value="P:mesoderm development"/>
    <property type="evidence" value="ECO:0007669"/>
    <property type="project" value="UniProtKB-ARBA"/>
</dbReference>
<dbReference type="InterPro" id="IPR002126">
    <property type="entry name" value="Cadherin-like_dom"/>
</dbReference>
<dbReference type="AlphaFoldDB" id="A0AAY4BR00"/>
<dbReference type="GO" id="GO:0042074">
    <property type="term" value="P:cell migration involved in gastrulation"/>
    <property type="evidence" value="ECO:0007669"/>
    <property type="project" value="UniProtKB-ARBA"/>
</dbReference>
<evidence type="ECO:0000256" key="19">
    <source>
        <dbReference type="RuleBase" id="RU003318"/>
    </source>
</evidence>
<dbReference type="FunFam" id="2.60.40.60:FF:000011">
    <property type="entry name" value="Cadherin 1"/>
    <property type="match status" value="1"/>
</dbReference>
<dbReference type="GO" id="GO:0044331">
    <property type="term" value="P:cell-cell adhesion mediated by cadherin"/>
    <property type="evidence" value="ECO:0007669"/>
    <property type="project" value="TreeGrafter"/>
</dbReference>
<dbReference type="Ensembl" id="ENSDCDT00010028088.1">
    <property type="protein sequence ID" value="ENSDCDP00010023313.1"/>
    <property type="gene ID" value="ENSDCDG00010014013.1"/>
</dbReference>
<evidence type="ECO:0000256" key="15">
    <source>
        <dbReference type="ARBA" id="ARBA00023136"/>
    </source>
</evidence>
<dbReference type="GO" id="GO:0007043">
    <property type="term" value="P:cell-cell junction assembly"/>
    <property type="evidence" value="ECO:0007669"/>
    <property type="project" value="TreeGrafter"/>
</dbReference>
<evidence type="ECO:0000256" key="1">
    <source>
        <dbReference type="ARBA" id="ARBA00004177"/>
    </source>
</evidence>
<reference evidence="23" key="2">
    <citation type="submission" date="2025-09" db="UniProtKB">
        <authorList>
            <consortium name="Ensembl"/>
        </authorList>
    </citation>
    <scope>IDENTIFICATION</scope>
</reference>
<feature type="domain" description="Cadherin" evidence="22">
    <location>
        <begin position="79"/>
        <end position="156"/>
    </location>
</feature>
<keyword evidence="15 21" id="KW-0472">Membrane</keyword>
<dbReference type="GO" id="GO:0045296">
    <property type="term" value="F:cadherin binding"/>
    <property type="evidence" value="ECO:0007669"/>
    <property type="project" value="TreeGrafter"/>
</dbReference>
<keyword evidence="10" id="KW-0967">Endosome</keyword>
<dbReference type="GO" id="GO:0005768">
    <property type="term" value="C:endosome"/>
    <property type="evidence" value="ECO:0007669"/>
    <property type="project" value="UniProtKB-SubCell"/>
</dbReference>
<dbReference type="InterPro" id="IPR020894">
    <property type="entry name" value="Cadherin_CS"/>
</dbReference>
<dbReference type="SMART" id="SM00112">
    <property type="entry name" value="CA"/>
    <property type="match status" value="4"/>
</dbReference>
<evidence type="ECO:0000256" key="12">
    <source>
        <dbReference type="ARBA" id="ARBA00022889"/>
    </source>
</evidence>
<dbReference type="InterPro" id="IPR039808">
    <property type="entry name" value="Cadherin"/>
</dbReference>
<evidence type="ECO:0000256" key="13">
    <source>
        <dbReference type="ARBA" id="ARBA00022989"/>
    </source>
</evidence>
<reference evidence="23" key="1">
    <citation type="submission" date="2025-08" db="UniProtKB">
        <authorList>
            <consortium name="Ensembl"/>
        </authorList>
    </citation>
    <scope>IDENTIFICATION</scope>
</reference>
<protein>
    <recommendedName>
        <fullName evidence="17">Cadherin-1</fullName>
    </recommendedName>
</protein>
<keyword evidence="8" id="KW-0479">Metal-binding</keyword>
<dbReference type="GO" id="GO:0001841">
    <property type="term" value="P:neural tube formation"/>
    <property type="evidence" value="ECO:0007669"/>
    <property type="project" value="UniProtKB-ARBA"/>
</dbReference>
<dbReference type="Pfam" id="PF00028">
    <property type="entry name" value="Cadherin"/>
    <property type="match status" value="4"/>
</dbReference>
<dbReference type="GO" id="GO:0008013">
    <property type="term" value="F:beta-catenin binding"/>
    <property type="evidence" value="ECO:0007669"/>
    <property type="project" value="TreeGrafter"/>
</dbReference>
<dbReference type="InterPro" id="IPR027397">
    <property type="entry name" value="Catenin-bd_sf"/>
</dbReference>
<keyword evidence="7 19" id="KW-0812">Transmembrane</keyword>
<dbReference type="PANTHER" id="PTHR24027:SF319">
    <property type="entry name" value="CADHERIN-1"/>
    <property type="match status" value="1"/>
</dbReference>
<evidence type="ECO:0000256" key="18">
    <source>
        <dbReference type="PROSITE-ProRule" id="PRU00043"/>
    </source>
</evidence>
<accession>A0AAY4BR00</accession>
<dbReference type="GO" id="GO:0030010">
    <property type="term" value="P:establishment of cell polarity"/>
    <property type="evidence" value="ECO:0007669"/>
    <property type="project" value="UniProtKB-ARBA"/>
</dbReference>
<evidence type="ECO:0000313" key="23">
    <source>
        <dbReference type="Ensembl" id="ENSDCDP00010023313.1"/>
    </source>
</evidence>
<keyword evidence="16" id="KW-0325">Glycoprotein</keyword>
<evidence type="ECO:0000256" key="10">
    <source>
        <dbReference type="ARBA" id="ARBA00022753"/>
    </source>
</evidence>
<evidence type="ECO:0000256" key="3">
    <source>
        <dbReference type="ARBA" id="ARBA00004496"/>
    </source>
</evidence>
<dbReference type="GeneTree" id="ENSGT00940000154848"/>
<feature type="domain" description="Cadherin" evidence="22">
    <location>
        <begin position="269"/>
        <end position="380"/>
    </location>
</feature>
<evidence type="ECO:0000256" key="7">
    <source>
        <dbReference type="ARBA" id="ARBA00022692"/>
    </source>
</evidence>
<comment type="subcellular location">
    <subcellularLocation>
        <location evidence="2 19">Cell membrane</location>
        <topology evidence="2 19">Single-pass type I membrane protein</topology>
    </subcellularLocation>
    <subcellularLocation>
        <location evidence="3">Cytoplasm</location>
    </subcellularLocation>
    <subcellularLocation>
        <location evidence="1">Endosome</location>
    </subcellularLocation>
    <subcellularLocation>
        <location evidence="4">Golgi apparatus</location>
        <location evidence="4">trans-Golgi network</location>
    </subcellularLocation>
</comment>
<feature type="domain" description="Cadherin" evidence="22">
    <location>
        <begin position="157"/>
        <end position="268"/>
    </location>
</feature>
<keyword evidence="9" id="KW-0677">Repeat</keyword>
<dbReference type="GO" id="GO:0060027">
    <property type="term" value="P:convergent extension involved in gastrulation"/>
    <property type="evidence" value="ECO:0007669"/>
    <property type="project" value="UniProtKB-ARBA"/>
</dbReference>
<evidence type="ECO:0000256" key="20">
    <source>
        <dbReference type="RuleBase" id="RU004357"/>
    </source>
</evidence>
<dbReference type="PROSITE" id="PS00232">
    <property type="entry name" value="CADHERIN_1"/>
    <property type="match status" value="2"/>
</dbReference>
<evidence type="ECO:0000259" key="22">
    <source>
        <dbReference type="PROSITE" id="PS50268"/>
    </source>
</evidence>
<dbReference type="GO" id="GO:0007398">
    <property type="term" value="P:ectoderm development"/>
    <property type="evidence" value="ECO:0007669"/>
    <property type="project" value="UniProtKB-ARBA"/>
</dbReference>
<dbReference type="Gene3D" id="4.10.900.10">
    <property type="entry name" value="TCF3-CBD (Catenin binding domain)"/>
    <property type="match status" value="1"/>
</dbReference>
<gene>
    <name evidence="23" type="primary">LOC114779574</name>
</gene>
<dbReference type="PANTHER" id="PTHR24027">
    <property type="entry name" value="CADHERIN-23"/>
    <property type="match status" value="1"/>
</dbReference>
<dbReference type="GO" id="GO:0034332">
    <property type="term" value="P:adherens junction organization"/>
    <property type="evidence" value="ECO:0007669"/>
    <property type="project" value="UniProtKB-ARBA"/>
</dbReference>
<dbReference type="GO" id="GO:0005509">
    <property type="term" value="F:calcium ion binding"/>
    <property type="evidence" value="ECO:0007669"/>
    <property type="project" value="UniProtKB-UniRule"/>
</dbReference>
<dbReference type="GO" id="GO:0007156">
    <property type="term" value="P:homophilic cell adhesion via plasma membrane adhesion molecules"/>
    <property type="evidence" value="ECO:0007669"/>
    <property type="project" value="InterPro"/>
</dbReference>
<dbReference type="Pfam" id="PF01049">
    <property type="entry name" value="CADH_Y-type_LIR"/>
    <property type="match status" value="1"/>
</dbReference>
<proteinExistence type="predicted"/>
<dbReference type="PRINTS" id="PR00205">
    <property type="entry name" value="CADHERIN"/>
</dbReference>
<dbReference type="InterPro" id="IPR000233">
    <property type="entry name" value="Cadherin_Y-type_LIR"/>
</dbReference>
<dbReference type="Proteomes" id="UP000694580">
    <property type="component" value="Unplaced"/>
</dbReference>
<evidence type="ECO:0000256" key="9">
    <source>
        <dbReference type="ARBA" id="ARBA00022737"/>
    </source>
</evidence>
<sequence length="779" mass="85836">VWESVHHHHLFAASCVFECEHIFYVDKSITPGFPALQSSERLVRRRRDWVIPPISFPENDRGPFPKAVIHSSNAREVTILYKITGPGADLPPEGVFTIARRTGVLYVNEPLDRERTQQYKLTAHAYVAGTEEERPAEAPMEVVIKVVDQNDNRPTCSKDPFVGDVSETAVLDHPVTRVSALDDDDPATENGVVRYSIVRQDPQLPNAEMFSINAVSGVVSVASVGLDRETHGRYKLIIKAADLEGRGMSTSCTAVITVTDSNDHAPKFSHQTYTGSVEENVVGAVVARLPVTDLDQPFTAQSATVYSIVTGDQRGVFNISTGPSGMEGIITTAQALDFEQERRFTLLVAVKNRLPFAVPLRTSTATVSVIVEDVNEPPVLMPEERQLTVPEDLQVGSVITQFRAKDPDTDRHQAVRYRLLEDPAGWLEVGRDTGLVMLRKTMLRGSAYIRDGKYRAIVLAHDDDVVPATATGTLLIHVRDVNDHAPQLEEQIVQFCVLDPVPIPLTITDGDGPGNAGPFTVELQDDARVNWTVSTNPAGAVLLKPRRFVVPGEYPLALRVYDAGMLYWDGPLLAEVCQCSGSALTCTRPVPSPRQSHAPLAYAAIVLALVILLVPLLLLLFLRRTRGHKPTAPLVKEVLRGHLMDYREEGGGEDDQVRTGVSVRVLCESVFSLYFEHVCVCRYMTSPSSRRPCTTPRFGNLCVVEGDPIAWPFDTVRVFEYEGQGSSCGSLSSLQSSSLGEDQDQDQDQVSQLLAHWGPAFRKLADMYTDGRDTRAEWV</sequence>
<dbReference type="FunFam" id="2.60.40.60:FF:000019">
    <property type="entry name" value="Cadherin 2"/>
    <property type="match status" value="1"/>
</dbReference>
<evidence type="ECO:0000256" key="6">
    <source>
        <dbReference type="ARBA" id="ARBA00022490"/>
    </source>
</evidence>
<dbReference type="FunFam" id="2.60.40.60:FF:000022">
    <property type="entry name" value="Cadherin 2"/>
    <property type="match status" value="1"/>
</dbReference>
<dbReference type="PROSITE" id="PS50268">
    <property type="entry name" value="CADHERIN_2"/>
    <property type="match status" value="4"/>
</dbReference>
<dbReference type="CDD" id="cd11304">
    <property type="entry name" value="Cadherin_repeat"/>
    <property type="match status" value="3"/>
</dbReference>
<evidence type="ECO:0000256" key="16">
    <source>
        <dbReference type="ARBA" id="ARBA00023180"/>
    </source>
</evidence>
<dbReference type="InterPro" id="IPR015919">
    <property type="entry name" value="Cadherin-like_sf"/>
</dbReference>
<keyword evidence="13 21" id="KW-1133">Transmembrane helix</keyword>
<name>A0AAY4BR00_9TELE</name>
<organism evidence="23 24">
    <name type="scientific">Denticeps clupeoides</name>
    <name type="common">denticle herring</name>
    <dbReference type="NCBI Taxonomy" id="299321"/>
    <lineage>
        <taxon>Eukaryota</taxon>
        <taxon>Metazoa</taxon>
        <taxon>Chordata</taxon>
        <taxon>Craniata</taxon>
        <taxon>Vertebrata</taxon>
        <taxon>Euteleostomi</taxon>
        <taxon>Actinopterygii</taxon>
        <taxon>Neopterygii</taxon>
        <taxon>Teleostei</taxon>
        <taxon>Clupei</taxon>
        <taxon>Clupeiformes</taxon>
        <taxon>Denticipitoidei</taxon>
        <taxon>Denticipitidae</taxon>
        <taxon>Denticeps</taxon>
    </lineage>
</organism>
<keyword evidence="24" id="KW-1185">Reference proteome</keyword>
<evidence type="ECO:0000256" key="21">
    <source>
        <dbReference type="SAM" id="Phobius"/>
    </source>
</evidence>
<dbReference type="GO" id="GO:0016342">
    <property type="term" value="C:catenin complex"/>
    <property type="evidence" value="ECO:0007669"/>
    <property type="project" value="TreeGrafter"/>
</dbReference>
<dbReference type="FunFam" id="2.60.40.60:FF:000074">
    <property type="entry name" value="Desmoglein 4"/>
    <property type="match status" value="1"/>
</dbReference>
<evidence type="ECO:0000256" key="4">
    <source>
        <dbReference type="ARBA" id="ARBA00004601"/>
    </source>
</evidence>
<feature type="transmembrane region" description="Helical" evidence="21">
    <location>
        <begin position="600"/>
        <end position="622"/>
    </location>
</feature>
<keyword evidence="6" id="KW-0963">Cytoplasm</keyword>
<evidence type="ECO:0000256" key="8">
    <source>
        <dbReference type="ARBA" id="ARBA00022723"/>
    </source>
</evidence>
<dbReference type="GO" id="GO:0000902">
    <property type="term" value="P:cell morphogenesis"/>
    <property type="evidence" value="ECO:0007669"/>
    <property type="project" value="TreeGrafter"/>
</dbReference>
<dbReference type="GO" id="GO:0001764">
    <property type="term" value="P:neuron migration"/>
    <property type="evidence" value="ECO:0007669"/>
    <property type="project" value="UniProtKB-ARBA"/>
</dbReference>